<dbReference type="Gene3D" id="3.30.360.10">
    <property type="entry name" value="Dihydrodipicolinate Reductase, domain 2"/>
    <property type="match status" value="1"/>
</dbReference>
<dbReference type="Pfam" id="PF22725">
    <property type="entry name" value="GFO_IDH_MocA_C3"/>
    <property type="match status" value="1"/>
</dbReference>
<evidence type="ECO:0000259" key="2">
    <source>
        <dbReference type="Pfam" id="PF01408"/>
    </source>
</evidence>
<dbReference type="SUPFAM" id="SSF51735">
    <property type="entry name" value="NAD(P)-binding Rossmann-fold domains"/>
    <property type="match status" value="1"/>
</dbReference>
<dbReference type="GO" id="GO:0000166">
    <property type="term" value="F:nucleotide binding"/>
    <property type="evidence" value="ECO:0007669"/>
    <property type="project" value="InterPro"/>
</dbReference>
<comment type="caution">
    <text evidence="4">The sequence shown here is derived from an EMBL/GenBank/DDBJ whole genome shotgun (WGS) entry which is preliminary data.</text>
</comment>
<reference evidence="5" key="1">
    <citation type="submission" date="2020-01" db="EMBL/GenBank/DDBJ databases">
        <title>'Steroidobacter agaridevorans' sp. nov., agar-degrading bacteria isolated from rhizosphere soils.</title>
        <authorList>
            <person name="Ikenaga M."/>
            <person name="Kataoka M."/>
            <person name="Murouchi A."/>
            <person name="Katsuragi S."/>
            <person name="Sakai M."/>
        </authorList>
    </citation>
    <scope>NUCLEOTIDE SEQUENCE [LARGE SCALE GENOMIC DNA]</scope>
    <source>
        <strain evidence="5">YU21-B</strain>
    </source>
</reference>
<proteinExistence type="predicted"/>
<evidence type="ECO:0000313" key="4">
    <source>
        <dbReference type="EMBL" id="GFE79821.1"/>
    </source>
</evidence>
<feature type="domain" description="GFO/IDH/MocA-like oxidoreductase" evidence="3">
    <location>
        <begin position="132"/>
        <end position="264"/>
    </location>
</feature>
<dbReference type="Gene3D" id="3.40.50.720">
    <property type="entry name" value="NAD(P)-binding Rossmann-like Domain"/>
    <property type="match status" value="1"/>
</dbReference>
<keyword evidence="5" id="KW-1185">Reference proteome</keyword>
<dbReference type="SUPFAM" id="SSF55347">
    <property type="entry name" value="Glyceraldehyde-3-phosphate dehydrogenase-like, C-terminal domain"/>
    <property type="match status" value="1"/>
</dbReference>
<evidence type="ECO:0000313" key="5">
    <source>
        <dbReference type="Proteomes" id="UP000445000"/>
    </source>
</evidence>
<name>A0A829YA64_9GAMM</name>
<dbReference type="RefSeq" id="WP_161811579.1">
    <property type="nucleotide sequence ID" value="NZ_BLJN01000002.1"/>
</dbReference>
<dbReference type="InterPro" id="IPR055170">
    <property type="entry name" value="GFO_IDH_MocA-like_dom"/>
</dbReference>
<dbReference type="InterPro" id="IPR000683">
    <property type="entry name" value="Gfo/Idh/MocA-like_OxRdtase_N"/>
</dbReference>
<dbReference type="AlphaFoldDB" id="A0A829YA64"/>
<gene>
    <name evidence="4" type="ORF">GCM10011487_18210</name>
</gene>
<dbReference type="Pfam" id="PF01408">
    <property type="entry name" value="GFO_IDH_MocA"/>
    <property type="match status" value="1"/>
</dbReference>
<protein>
    <submittedName>
        <fullName evidence="4">Oxidoreductase</fullName>
    </submittedName>
</protein>
<dbReference type="InterPro" id="IPR050463">
    <property type="entry name" value="Gfo/Idh/MocA_oxidrdct_glycsds"/>
</dbReference>
<organism evidence="4 5">
    <name type="scientific">Steroidobacter agaridevorans</name>
    <dbReference type="NCBI Taxonomy" id="2695856"/>
    <lineage>
        <taxon>Bacteria</taxon>
        <taxon>Pseudomonadati</taxon>
        <taxon>Pseudomonadota</taxon>
        <taxon>Gammaproteobacteria</taxon>
        <taxon>Steroidobacterales</taxon>
        <taxon>Steroidobacteraceae</taxon>
        <taxon>Steroidobacter</taxon>
    </lineage>
</organism>
<sequence length="368" mass="40754">MTLRVGIISANWGTFAHLPAWRAVPGVEVTAVCTSRQETAEGAAKKCGIERAFWDAQKMVADPDIDIVDCGTRPSIRYAMVLSALRNGKHVYNGIPFAANIDQARELRDAWHASGKVAITDAYSQWLPAPRMAKALMQDGLIGKPFAATCFFNLSLFNKPHPLFPYNWFWQGGHGVSAMRNLGSHALNMIVFMFGEVVEVVAHDGQLLEEWQFPDGKVLKPENNDFACLLLRMKNGMVVQLQVSWNATVAPGWRLEAFGSNGRFVAAAPSFPTSRDTTLHAGTLASGRLEPVEIPRRLLESSEISVVAEADPQPVYPMALSMNRMVRAIKGEGPAHPDFDQAWSVERVLEAARRSSTERRWVRIDEIV</sequence>
<dbReference type="InterPro" id="IPR036291">
    <property type="entry name" value="NAD(P)-bd_dom_sf"/>
</dbReference>
<accession>A0A829YA64</accession>
<dbReference type="PANTHER" id="PTHR43818:SF11">
    <property type="entry name" value="BCDNA.GH03377"/>
    <property type="match status" value="1"/>
</dbReference>
<evidence type="ECO:0000259" key="3">
    <source>
        <dbReference type="Pfam" id="PF22725"/>
    </source>
</evidence>
<dbReference type="EMBL" id="BLJN01000002">
    <property type="protein sequence ID" value="GFE79821.1"/>
    <property type="molecule type" value="Genomic_DNA"/>
</dbReference>
<dbReference type="GO" id="GO:0016491">
    <property type="term" value="F:oxidoreductase activity"/>
    <property type="evidence" value="ECO:0007669"/>
    <property type="project" value="UniProtKB-KW"/>
</dbReference>
<dbReference type="PANTHER" id="PTHR43818">
    <property type="entry name" value="BCDNA.GH03377"/>
    <property type="match status" value="1"/>
</dbReference>
<keyword evidence="1" id="KW-0560">Oxidoreductase</keyword>
<evidence type="ECO:0000256" key="1">
    <source>
        <dbReference type="ARBA" id="ARBA00023002"/>
    </source>
</evidence>
<dbReference type="Proteomes" id="UP000445000">
    <property type="component" value="Unassembled WGS sequence"/>
</dbReference>
<feature type="domain" description="Gfo/Idh/MocA-like oxidoreductase N-terminal" evidence="2">
    <location>
        <begin position="3"/>
        <end position="118"/>
    </location>
</feature>